<proteinExistence type="predicted"/>
<accession>A0AAV4VP94</accession>
<protein>
    <submittedName>
        <fullName evidence="1">Uncharacterized protein</fullName>
    </submittedName>
</protein>
<comment type="caution">
    <text evidence="1">The sequence shown here is derived from an EMBL/GenBank/DDBJ whole genome shotgun (WGS) entry which is preliminary data.</text>
</comment>
<evidence type="ECO:0000313" key="1">
    <source>
        <dbReference type="EMBL" id="GIY71624.1"/>
    </source>
</evidence>
<gene>
    <name evidence="1" type="ORF">CEXT_414881</name>
</gene>
<organism evidence="1 2">
    <name type="scientific">Caerostris extrusa</name>
    <name type="common">Bark spider</name>
    <name type="synonym">Caerostris bankana</name>
    <dbReference type="NCBI Taxonomy" id="172846"/>
    <lineage>
        <taxon>Eukaryota</taxon>
        <taxon>Metazoa</taxon>
        <taxon>Ecdysozoa</taxon>
        <taxon>Arthropoda</taxon>
        <taxon>Chelicerata</taxon>
        <taxon>Arachnida</taxon>
        <taxon>Araneae</taxon>
        <taxon>Araneomorphae</taxon>
        <taxon>Entelegynae</taxon>
        <taxon>Araneoidea</taxon>
        <taxon>Araneidae</taxon>
        <taxon>Caerostris</taxon>
    </lineage>
</organism>
<evidence type="ECO:0000313" key="2">
    <source>
        <dbReference type="Proteomes" id="UP001054945"/>
    </source>
</evidence>
<dbReference type="EMBL" id="BPLR01014836">
    <property type="protein sequence ID" value="GIY71624.1"/>
    <property type="molecule type" value="Genomic_DNA"/>
</dbReference>
<reference evidence="1 2" key="1">
    <citation type="submission" date="2021-06" db="EMBL/GenBank/DDBJ databases">
        <title>Caerostris extrusa draft genome.</title>
        <authorList>
            <person name="Kono N."/>
            <person name="Arakawa K."/>
        </authorList>
    </citation>
    <scope>NUCLEOTIDE SEQUENCE [LARGE SCALE GENOMIC DNA]</scope>
</reference>
<dbReference type="AlphaFoldDB" id="A0AAV4VP94"/>
<dbReference type="Proteomes" id="UP001054945">
    <property type="component" value="Unassembled WGS sequence"/>
</dbReference>
<keyword evidence="2" id="KW-1185">Reference proteome</keyword>
<name>A0AAV4VP94_CAEEX</name>
<sequence length="90" mass="10002">MFDVLPGHLADFVFPGHLTNFSDGLVRLKGTPISDAGNDRESYITSYRFSAIFGDWKTRRTDVIQPLTSSGLAQNGQYLSSFTLRESSII</sequence>